<protein>
    <submittedName>
        <fullName evidence="1">Grainyhead-like protein 2</fullName>
    </submittedName>
</protein>
<accession>A0ACB8FET1</accession>
<proteinExistence type="predicted"/>
<reference evidence="1" key="1">
    <citation type="submission" date="2021-08" db="EMBL/GenBank/DDBJ databases">
        <title>The first chromosome-level gecko genome reveals the dynamic sex chromosomes of Neotropical dwarf geckos (Sphaerodactylidae: Sphaerodactylus).</title>
        <authorList>
            <person name="Pinto B.J."/>
            <person name="Keating S.E."/>
            <person name="Gamble T."/>
        </authorList>
    </citation>
    <scope>NUCLEOTIDE SEQUENCE</scope>
    <source>
        <strain evidence="1">TG3544</strain>
    </source>
</reference>
<comment type="caution">
    <text evidence="1">The sequence shown here is derived from an EMBL/GenBank/DDBJ whole genome shotgun (WGS) entry which is preliminary data.</text>
</comment>
<gene>
    <name evidence="1" type="primary">GRHL2_2</name>
    <name evidence="1" type="ORF">K3G42_023810</name>
</gene>
<name>A0ACB8FET1_9SAUR</name>
<sequence>MKNPPPVCKNRLVTIVPSDAPFNSRRAYTSEDEAWKSYLENPLTAATKAMMSINGDEDSAAALGLLYDYYKVPRDKRLLPVNKVSDSQEDQEKRSCLVTSEAQSNLNSNGENRVQVLKTVPVNLSLNQEQLETSKREQFSTSVSGSPTSVSVTVVKAEDYTPVYMAPSVLYTRGENEEHRGVIFEHAPYEVPSITPHTTYMKDDQRSTPDSTYSDTFKDGGAEKFRSGSVGPEEYIYEQTASTFRYTLEATKSLRQKQGEGPMTYLNKGQFYAITLSETGDNKCFRHPISKVRSVVMVVFSEDKNRDEQLKHWKYWHSRQHTAKQRVLDIGEYVKNLASLHDAWYFVAHGRGIMSSTS</sequence>
<evidence type="ECO:0000313" key="2">
    <source>
        <dbReference type="Proteomes" id="UP000827872"/>
    </source>
</evidence>
<keyword evidence="2" id="KW-1185">Reference proteome</keyword>
<organism evidence="1 2">
    <name type="scientific">Sphaerodactylus townsendi</name>
    <dbReference type="NCBI Taxonomy" id="933632"/>
    <lineage>
        <taxon>Eukaryota</taxon>
        <taxon>Metazoa</taxon>
        <taxon>Chordata</taxon>
        <taxon>Craniata</taxon>
        <taxon>Vertebrata</taxon>
        <taxon>Euteleostomi</taxon>
        <taxon>Lepidosauria</taxon>
        <taxon>Squamata</taxon>
        <taxon>Bifurcata</taxon>
        <taxon>Gekkota</taxon>
        <taxon>Sphaerodactylidae</taxon>
        <taxon>Sphaerodactylus</taxon>
    </lineage>
</organism>
<dbReference type="EMBL" id="CM037622">
    <property type="protein sequence ID" value="KAH8003756.1"/>
    <property type="molecule type" value="Genomic_DNA"/>
</dbReference>
<evidence type="ECO:0000313" key="1">
    <source>
        <dbReference type="EMBL" id="KAH8003756.1"/>
    </source>
</evidence>
<dbReference type="Proteomes" id="UP000827872">
    <property type="component" value="Linkage Group LG09"/>
</dbReference>